<gene>
    <name evidence="8 11" type="primary">bamA</name>
    <name evidence="11" type="ORF">FIT74_03610</name>
</gene>
<dbReference type="NCBIfam" id="TIGR03303">
    <property type="entry name" value="OM_YaeT"/>
    <property type="match status" value="1"/>
</dbReference>
<feature type="signal peptide" evidence="8">
    <location>
        <begin position="1"/>
        <end position="22"/>
    </location>
</feature>
<organism evidence="11 12">
    <name type="scientific">Candidatus Methylopumilus universalis</name>
    <dbReference type="NCBI Taxonomy" id="2588536"/>
    <lineage>
        <taxon>Bacteria</taxon>
        <taxon>Pseudomonadati</taxon>
        <taxon>Pseudomonadota</taxon>
        <taxon>Betaproteobacteria</taxon>
        <taxon>Nitrosomonadales</taxon>
        <taxon>Methylophilaceae</taxon>
        <taxon>Candidatus Methylopumilus</taxon>
    </lineage>
</organism>
<feature type="domain" description="POTRA" evidence="10">
    <location>
        <begin position="26"/>
        <end position="93"/>
    </location>
</feature>
<comment type="subcellular location">
    <subcellularLocation>
        <location evidence="8">Cell outer membrane</location>
    </subcellularLocation>
    <subcellularLocation>
        <location evidence="1">Membrane</location>
    </subcellularLocation>
</comment>
<evidence type="ECO:0000256" key="4">
    <source>
        <dbReference type="ARBA" id="ARBA00022729"/>
    </source>
</evidence>
<sequence length="782" mass="88240" precursor="true">MTLRSKLALFISLLLLSIAAFAIEPFVIKDIKIEGLQRTEPGTVFNYLPVQVGDTMTEDKSSEAIKSLYRTGFFKDVRIEADQNILLITVQERPSIADIQFAGNKMFQTDKLKESLKSVGLVEGQIYDKTKLEFMEQEIKKQYLSLGKYTASVKTTTSPLERNRVAIRFDIEEGIISRIKEINIVGNQVYQKLDLISQFQLQTTNWLSWWFKDDQYSKQKLTADLETLKSFYMNRGYLEFSIDSTQVSITPDKEDVFITMNISEGPKYKVSDVKLAGDLLQVPESELQNLIKIKKDEIFNRQKITESTKAMNNRLGNDGFAFSNVNAIPEINKEEHTAAFTFFVDPGRKVYVRRIDIEGNQRTRDEVIRREFRQVESGWYAADKIERSKERLKRTQFFNDTNIETPAVPGTTDQVDLKVKVTERNTGSIMFGAGLSSQEGVIGSFNVTQANFLGTGDRVSAQVNTGRINKTYALSMTQPFFTPEGVALSYDIYRRDVNASKVTFATYDTSSMGVGFRFSVPFTEKNAFSYGLTYDNTEVDNLTRDLSPIRYINYCNSVKGVSNATGCSMNSLIASVGWTEDSRDDILFPKKGGLRRVNGEVSTPGLDIQMYKLTFQESVYKEITNDLTLMVNGQVGYANSYGGKEFPFFKNFYLGGVNSVRGYRLSSIGPVCLAGDTSCGTTTQTRNMFLGGTKQLVGNIELFMPVPFLKNNNQFRLSAFIDAGNVYDESESIRLSSLRYSAGLGVMWVSPFGPLKIVVAQPFNEKPTDRTEVFQFQMGQQF</sequence>
<feature type="domain" description="POTRA" evidence="10">
    <location>
        <begin position="350"/>
        <end position="424"/>
    </location>
</feature>
<proteinExistence type="inferred from homology"/>
<reference evidence="11 12" key="1">
    <citation type="journal article" date="2019" name="ISME J.">
        <title>Evolution in action: habitat transition from sediment to the pelagial leads to genome streamlining in Methylophilaceae.</title>
        <authorList>
            <person name="Salcher M."/>
            <person name="Schaefle D."/>
            <person name="Kaspar M."/>
            <person name="Neuenschwander S.M."/>
            <person name="Ghai R."/>
        </authorList>
    </citation>
    <scope>NUCLEOTIDE SEQUENCE [LARGE SCALE GENOMIC DNA]</scope>
    <source>
        <strain evidence="11 12">MMS-VI-25</strain>
    </source>
</reference>
<comment type="subunit">
    <text evidence="8">Part of the Bam complex.</text>
</comment>
<dbReference type="InterPro" id="IPR010827">
    <property type="entry name" value="BamA/TamA_POTRA"/>
</dbReference>
<dbReference type="HAMAP" id="MF_01430">
    <property type="entry name" value="OM_assembly_BamA"/>
    <property type="match status" value="1"/>
</dbReference>
<keyword evidence="12" id="KW-1185">Reference proteome</keyword>
<evidence type="ECO:0000256" key="2">
    <source>
        <dbReference type="ARBA" id="ARBA00022452"/>
    </source>
</evidence>
<dbReference type="InterPro" id="IPR034746">
    <property type="entry name" value="POTRA"/>
</dbReference>
<evidence type="ECO:0000256" key="3">
    <source>
        <dbReference type="ARBA" id="ARBA00022692"/>
    </source>
</evidence>
<keyword evidence="2 8" id="KW-1134">Transmembrane beta strand</keyword>
<dbReference type="PANTHER" id="PTHR12815">
    <property type="entry name" value="SORTING AND ASSEMBLY MACHINERY SAMM50 PROTEIN FAMILY MEMBER"/>
    <property type="match status" value="1"/>
</dbReference>
<dbReference type="PANTHER" id="PTHR12815:SF23">
    <property type="entry name" value="OUTER MEMBRANE PROTEIN ASSEMBLY FACTOR BAMA"/>
    <property type="match status" value="1"/>
</dbReference>
<dbReference type="RefSeq" id="WP_139884391.1">
    <property type="nucleotide sequence ID" value="NZ_CP040973.1"/>
</dbReference>
<dbReference type="InterPro" id="IPR023707">
    <property type="entry name" value="OM_assembly_BamA"/>
</dbReference>
<dbReference type="PROSITE" id="PS51779">
    <property type="entry name" value="POTRA"/>
    <property type="match status" value="5"/>
</dbReference>
<dbReference type="InterPro" id="IPR000184">
    <property type="entry name" value="Bac_surfAg_D15"/>
</dbReference>
<evidence type="ECO:0000259" key="10">
    <source>
        <dbReference type="PROSITE" id="PS51779"/>
    </source>
</evidence>
<dbReference type="Proteomes" id="UP000312702">
    <property type="component" value="Chromosome"/>
</dbReference>
<accession>A0ABX5VWA1</accession>
<dbReference type="Pfam" id="PF01103">
    <property type="entry name" value="Omp85"/>
    <property type="match status" value="1"/>
</dbReference>
<keyword evidence="3 8" id="KW-0812">Transmembrane</keyword>
<feature type="chain" id="PRO_5044938056" description="Outer membrane protein assembly factor BamA" evidence="8">
    <location>
        <begin position="23"/>
        <end position="782"/>
    </location>
</feature>
<keyword evidence="7 8" id="KW-0998">Cell outer membrane</keyword>
<feature type="domain" description="POTRA" evidence="10">
    <location>
        <begin position="94"/>
        <end position="174"/>
    </location>
</feature>
<keyword evidence="5 8" id="KW-0677">Repeat</keyword>
<evidence type="ECO:0000256" key="9">
    <source>
        <dbReference type="NCBIfam" id="TIGR03303"/>
    </source>
</evidence>
<dbReference type="EMBL" id="CP040973">
    <property type="protein sequence ID" value="QDC61259.1"/>
    <property type="molecule type" value="Genomic_DNA"/>
</dbReference>
<protein>
    <recommendedName>
        <fullName evidence="8 9">Outer membrane protein assembly factor BamA</fullName>
    </recommendedName>
</protein>
<evidence type="ECO:0000256" key="8">
    <source>
        <dbReference type="HAMAP-Rule" id="MF_01430"/>
    </source>
</evidence>
<dbReference type="PIRSF" id="PIRSF006076">
    <property type="entry name" value="OM_assembly_OMP85"/>
    <property type="match status" value="1"/>
</dbReference>
<dbReference type="Gene3D" id="2.40.160.50">
    <property type="entry name" value="membrane protein fhac: a member of the omp85/tpsb transporter family"/>
    <property type="match status" value="1"/>
</dbReference>
<evidence type="ECO:0000313" key="12">
    <source>
        <dbReference type="Proteomes" id="UP000312702"/>
    </source>
</evidence>
<comment type="function">
    <text evidence="8">Part of the outer membrane protein assembly complex, which is involved in assembly and insertion of beta-barrel proteins into the outer membrane.</text>
</comment>
<name>A0ABX5VWA1_9PROT</name>
<keyword evidence="4 8" id="KW-0732">Signal</keyword>
<dbReference type="Gene3D" id="3.10.20.310">
    <property type="entry name" value="membrane protein fhac"/>
    <property type="match status" value="5"/>
</dbReference>
<evidence type="ECO:0000256" key="1">
    <source>
        <dbReference type="ARBA" id="ARBA00004370"/>
    </source>
</evidence>
<feature type="domain" description="POTRA" evidence="10">
    <location>
        <begin position="268"/>
        <end position="347"/>
    </location>
</feature>
<evidence type="ECO:0000256" key="6">
    <source>
        <dbReference type="ARBA" id="ARBA00023136"/>
    </source>
</evidence>
<keyword evidence="6 8" id="KW-0472">Membrane</keyword>
<dbReference type="Pfam" id="PF07244">
    <property type="entry name" value="POTRA"/>
    <property type="match status" value="5"/>
</dbReference>
<evidence type="ECO:0000313" key="11">
    <source>
        <dbReference type="EMBL" id="QDC61259.1"/>
    </source>
</evidence>
<comment type="similarity">
    <text evidence="8">Belongs to the BamA family.</text>
</comment>
<evidence type="ECO:0000256" key="7">
    <source>
        <dbReference type="ARBA" id="ARBA00023237"/>
    </source>
</evidence>
<feature type="domain" description="POTRA" evidence="10">
    <location>
        <begin position="177"/>
        <end position="265"/>
    </location>
</feature>
<evidence type="ECO:0000256" key="5">
    <source>
        <dbReference type="ARBA" id="ARBA00022737"/>
    </source>
</evidence>
<dbReference type="InterPro" id="IPR039910">
    <property type="entry name" value="D15-like"/>
</dbReference>